<evidence type="ECO:0000313" key="22">
    <source>
        <dbReference type="Proteomes" id="UP001141434"/>
    </source>
</evidence>
<dbReference type="GO" id="GO:0005886">
    <property type="term" value="C:plasma membrane"/>
    <property type="evidence" value="ECO:0007669"/>
    <property type="project" value="UniProtKB-SubCell"/>
</dbReference>
<organism evidence="21 22">
    <name type="scientific">Penicillium alfredii</name>
    <dbReference type="NCBI Taxonomy" id="1506179"/>
    <lineage>
        <taxon>Eukaryota</taxon>
        <taxon>Fungi</taxon>
        <taxon>Dikarya</taxon>
        <taxon>Ascomycota</taxon>
        <taxon>Pezizomycotina</taxon>
        <taxon>Eurotiomycetes</taxon>
        <taxon>Eurotiomycetidae</taxon>
        <taxon>Eurotiales</taxon>
        <taxon>Aspergillaceae</taxon>
        <taxon>Penicillium</taxon>
    </lineage>
</organism>
<feature type="compositionally biased region" description="Basic and acidic residues" evidence="18">
    <location>
        <begin position="118"/>
        <end position="191"/>
    </location>
</feature>
<comment type="caution">
    <text evidence="21">The sequence shown here is derived from an EMBL/GenBank/DDBJ whole genome shotgun (WGS) entry which is preliminary data.</text>
</comment>
<sequence>MPGQSHSRDRHSDRKRTREREYIRGRYEDGDEGTTSSPSNARSGKYQFGQGESGYDSYDYGERDEEDEDALYEEERRRRERRERRRRREEERGYADPIKGRRRESSKAKESPATSPIKRRDRERDRDGHRRRRGDADEGSPVKDLRDRRYRSRGDENEERERSRDVDAEERRQRRRERERQRERDRVREQDLEAAAAVSAARKHQSTESASSASHLLSADALARLASEHEDEDRREHPRARDSPRKDRRQRKRAAVEGAAAGALGGELVEGRSRHKSGARVVSGAYLEEGRSPDMRIRHRGGGGPAMEDHWYKEGSWDGTDEGSTGPPAWKFWSSWSRKKRLWVGAIVAVILLLAIFIPVGVVVSKKKGSDSDSSSDSGPANSNLNEISRDSIPADAKGTVLDPFTWYDTEGFNVTYTSHTVGGLSVMGINSTWDDSARPNDKVPPLNEPFPYGSQPIRGVNVGGWLSIEPFISPSLFERYSSQSNVIDEWTLSEKLGDSAKRTIERHYSSFITESDFAEIKDAGLDHVRIQYSYWAVTTYDGDPYVAKIAWRYLLRAIEWCRKYGLRVNLDLHGVPGSQNGWNHSGHQGKINWIIGTDGALNRKRSLEVHDQLSKFFAQDRYKNIVTIYGLANEPFLMSMPVEKVLDWTDEAAKLVRKNGINATLVHHDGFLNLDKWKHMFKDHPDNMYLDTHQYTIFNTGEIVLNHTAKVDIVCNSWHPMIKEINTTSKGWGPTICGEWSQADTDCTKYLNNVGRGTRWEGTYDPKSTTAYCPTADNGPSCSCANANADLADYSDDYKKFLQTYAEAQMSAFETAQGWFYWTWRTESAAQWSYRTAWKNGFMPKKAYSPAFKCGDSIPDFTGLKEYY</sequence>
<evidence type="ECO:0000313" key="21">
    <source>
        <dbReference type="EMBL" id="KAJ5105775.1"/>
    </source>
</evidence>
<keyword evidence="9" id="KW-0325">Glycoprotein</keyword>
<keyword evidence="10" id="KW-0119">Carbohydrate metabolism</keyword>
<gene>
    <name evidence="21" type="ORF">NUU61_003122</name>
</gene>
<comment type="function">
    <text evidence="15">Glucosidase involved in the degradation of cellulosic biomass. Active on lichenan.</text>
</comment>
<evidence type="ECO:0000256" key="14">
    <source>
        <dbReference type="ARBA" id="ARBA00036824"/>
    </source>
</evidence>
<dbReference type="GO" id="GO:0004338">
    <property type="term" value="F:glucan exo-1,3-beta-glucosidase activity"/>
    <property type="evidence" value="ECO:0007669"/>
    <property type="project" value="UniProtKB-EC"/>
</dbReference>
<evidence type="ECO:0000256" key="9">
    <source>
        <dbReference type="ARBA" id="ARBA00023180"/>
    </source>
</evidence>
<evidence type="ECO:0000256" key="7">
    <source>
        <dbReference type="ARBA" id="ARBA00022989"/>
    </source>
</evidence>
<dbReference type="GO" id="GO:0071555">
    <property type="term" value="P:cell wall organization"/>
    <property type="evidence" value="ECO:0007669"/>
    <property type="project" value="UniProtKB-KW"/>
</dbReference>
<evidence type="ECO:0000256" key="3">
    <source>
        <dbReference type="ARBA" id="ARBA00022475"/>
    </source>
</evidence>
<name>A0A9W9FSV4_9EURO</name>
<dbReference type="InterPro" id="IPR017853">
    <property type="entry name" value="GH"/>
</dbReference>
<evidence type="ECO:0000256" key="15">
    <source>
        <dbReference type="ARBA" id="ARBA00037126"/>
    </source>
</evidence>
<keyword evidence="11" id="KW-0326">Glycosidase</keyword>
<feature type="transmembrane region" description="Helical" evidence="19">
    <location>
        <begin position="342"/>
        <end position="364"/>
    </location>
</feature>
<dbReference type="GO" id="GO:0005576">
    <property type="term" value="C:extracellular region"/>
    <property type="evidence" value="ECO:0007669"/>
    <property type="project" value="TreeGrafter"/>
</dbReference>
<feature type="compositionally biased region" description="Basic and acidic residues" evidence="18">
    <location>
        <begin position="226"/>
        <end position="245"/>
    </location>
</feature>
<reference evidence="21" key="1">
    <citation type="submission" date="2022-11" db="EMBL/GenBank/DDBJ databases">
        <authorList>
            <person name="Petersen C."/>
        </authorList>
    </citation>
    <scope>NUCLEOTIDE SEQUENCE</scope>
    <source>
        <strain evidence="21">IBT 34128</strain>
    </source>
</reference>
<keyword evidence="13" id="KW-0624">Polysaccharide degradation</keyword>
<dbReference type="GO" id="GO:0009986">
    <property type="term" value="C:cell surface"/>
    <property type="evidence" value="ECO:0007669"/>
    <property type="project" value="TreeGrafter"/>
</dbReference>
<feature type="region of interest" description="Disordered" evidence="18">
    <location>
        <begin position="368"/>
        <end position="390"/>
    </location>
</feature>
<evidence type="ECO:0000256" key="5">
    <source>
        <dbReference type="ARBA" id="ARBA00022801"/>
    </source>
</evidence>
<dbReference type="Gene3D" id="3.20.20.80">
    <property type="entry name" value="Glycosidases"/>
    <property type="match status" value="1"/>
</dbReference>
<evidence type="ECO:0000256" key="2">
    <source>
        <dbReference type="ARBA" id="ARBA00005641"/>
    </source>
</evidence>
<keyword evidence="7 19" id="KW-1133">Transmembrane helix</keyword>
<reference evidence="21" key="2">
    <citation type="journal article" date="2023" name="IMA Fungus">
        <title>Comparative genomic study of the Penicillium genus elucidates a diverse pangenome and 15 lateral gene transfer events.</title>
        <authorList>
            <person name="Petersen C."/>
            <person name="Sorensen T."/>
            <person name="Nielsen M.R."/>
            <person name="Sondergaard T.E."/>
            <person name="Sorensen J.L."/>
            <person name="Fitzpatrick D.A."/>
            <person name="Frisvad J.C."/>
            <person name="Nielsen K.L."/>
        </authorList>
    </citation>
    <scope>NUCLEOTIDE SEQUENCE</scope>
    <source>
        <strain evidence="21">IBT 34128</strain>
    </source>
</reference>
<accession>A0A9W9FSV4</accession>
<feature type="compositionally biased region" description="Basic and acidic residues" evidence="18">
    <location>
        <begin position="1"/>
        <end position="28"/>
    </location>
</feature>
<protein>
    <recommendedName>
        <fullName evidence="16">glucan 1,3-beta-glucosidase</fullName>
        <ecNumber evidence="16">3.2.1.58</ecNumber>
    </recommendedName>
    <alternativeName>
        <fullName evidence="17">Exo-1,3-beta-glucanase D</fullName>
    </alternativeName>
</protein>
<dbReference type="Proteomes" id="UP001141434">
    <property type="component" value="Unassembled WGS sequence"/>
</dbReference>
<evidence type="ECO:0000259" key="20">
    <source>
        <dbReference type="Pfam" id="PF00150"/>
    </source>
</evidence>
<keyword evidence="6" id="KW-0735">Signal-anchor</keyword>
<feature type="compositionally biased region" description="Low complexity" evidence="18">
    <location>
        <begin position="209"/>
        <end position="225"/>
    </location>
</feature>
<keyword evidence="3" id="KW-1003">Cell membrane</keyword>
<keyword evidence="4 19" id="KW-0812">Transmembrane</keyword>
<dbReference type="GO" id="GO:0009251">
    <property type="term" value="P:glucan catabolic process"/>
    <property type="evidence" value="ECO:0007669"/>
    <property type="project" value="TreeGrafter"/>
</dbReference>
<feature type="domain" description="Glycoside hydrolase family 5" evidence="20">
    <location>
        <begin position="509"/>
        <end position="748"/>
    </location>
</feature>
<feature type="region of interest" description="Disordered" evidence="18">
    <location>
        <begin position="1"/>
        <end position="259"/>
    </location>
</feature>
<dbReference type="RefSeq" id="XP_056514771.1">
    <property type="nucleotide sequence ID" value="XM_056653704.1"/>
</dbReference>
<keyword evidence="8 19" id="KW-0472">Membrane</keyword>
<dbReference type="PANTHER" id="PTHR31297:SF34">
    <property type="entry name" value="GLUCAN 1,3-BETA-GLUCOSIDASE 2"/>
    <property type="match status" value="1"/>
</dbReference>
<evidence type="ECO:0000256" key="13">
    <source>
        <dbReference type="ARBA" id="ARBA00023326"/>
    </source>
</evidence>
<evidence type="ECO:0000256" key="4">
    <source>
        <dbReference type="ARBA" id="ARBA00022692"/>
    </source>
</evidence>
<dbReference type="Pfam" id="PF00150">
    <property type="entry name" value="Cellulase"/>
    <property type="match status" value="1"/>
</dbReference>
<evidence type="ECO:0000256" key="8">
    <source>
        <dbReference type="ARBA" id="ARBA00023136"/>
    </source>
</evidence>
<dbReference type="FunFam" id="3.20.20.80:FF:000033">
    <property type="entry name" value="Glucan 1,3-beta-glucosidase A"/>
    <property type="match status" value="1"/>
</dbReference>
<evidence type="ECO:0000256" key="6">
    <source>
        <dbReference type="ARBA" id="ARBA00022968"/>
    </source>
</evidence>
<feature type="compositionally biased region" description="Basic residues" evidence="18">
    <location>
        <begin position="78"/>
        <end position="87"/>
    </location>
</feature>
<evidence type="ECO:0000256" key="10">
    <source>
        <dbReference type="ARBA" id="ARBA00023277"/>
    </source>
</evidence>
<evidence type="ECO:0000256" key="16">
    <source>
        <dbReference type="ARBA" id="ARBA00038929"/>
    </source>
</evidence>
<dbReference type="InterPro" id="IPR001547">
    <property type="entry name" value="Glyco_hydro_5"/>
</dbReference>
<dbReference type="AlphaFoldDB" id="A0A9W9FSV4"/>
<evidence type="ECO:0000256" key="19">
    <source>
        <dbReference type="SAM" id="Phobius"/>
    </source>
</evidence>
<dbReference type="InterPro" id="IPR050386">
    <property type="entry name" value="Glycosyl_hydrolase_5"/>
</dbReference>
<dbReference type="OrthoDB" id="62120at2759"/>
<evidence type="ECO:0000256" key="17">
    <source>
        <dbReference type="ARBA" id="ARBA00041260"/>
    </source>
</evidence>
<evidence type="ECO:0000256" key="11">
    <source>
        <dbReference type="ARBA" id="ARBA00023295"/>
    </source>
</evidence>
<dbReference type="SUPFAM" id="SSF51445">
    <property type="entry name" value="(Trans)glycosidases"/>
    <property type="match status" value="1"/>
</dbReference>
<evidence type="ECO:0000256" key="1">
    <source>
        <dbReference type="ARBA" id="ARBA00004401"/>
    </source>
</evidence>
<keyword evidence="22" id="KW-1185">Reference proteome</keyword>
<dbReference type="PANTHER" id="PTHR31297">
    <property type="entry name" value="GLUCAN ENDO-1,6-BETA-GLUCOSIDASE B"/>
    <property type="match status" value="1"/>
</dbReference>
<evidence type="ECO:0000256" key="12">
    <source>
        <dbReference type="ARBA" id="ARBA00023316"/>
    </source>
</evidence>
<evidence type="ECO:0000256" key="18">
    <source>
        <dbReference type="SAM" id="MobiDB-lite"/>
    </source>
</evidence>
<keyword evidence="12" id="KW-0961">Cell wall biogenesis/degradation</keyword>
<feature type="compositionally biased region" description="Acidic residues" evidence="18">
    <location>
        <begin position="62"/>
        <end position="72"/>
    </location>
</feature>
<dbReference type="EC" id="3.2.1.58" evidence="16"/>
<comment type="catalytic activity">
    <reaction evidence="14">
        <text>Successive hydrolysis of beta-D-glucose units from the non-reducing ends of (1-&gt;3)-beta-D-glucans, releasing alpha-glucose.</text>
        <dbReference type="EC" id="3.2.1.58"/>
    </reaction>
</comment>
<dbReference type="EMBL" id="JAPMSZ010000004">
    <property type="protein sequence ID" value="KAJ5105775.1"/>
    <property type="molecule type" value="Genomic_DNA"/>
</dbReference>
<proteinExistence type="inferred from homology"/>
<comment type="similarity">
    <text evidence="2">Belongs to the glycosyl hydrolase 5 (cellulase A) family.</text>
</comment>
<keyword evidence="5" id="KW-0378">Hydrolase</keyword>
<dbReference type="GeneID" id="81392872"/>
<feature type="compositionally biased region" description="Polar residues" evidence="18">
    <location>
        <begin position="33"/>
        <end position="42"/>
    </location>
</feature>
<comment type="subcellular location">
    <subcellularLocation>
        <location evidence="1">Cell membrane</location>
        <topology evidence="1">Single-pass type II membrane protein</topology>
    </subcellularLocation>
</comment>